<feature type="region of interest" description="Disordered" evidence="1">
    <location>
        <begin position="90"/>
        <end position="114"/>
    </location>
</feature>
<protein>
    <submittedName>
        <fullName evidence="2">Uncharacterized protein</fullName>
    </submittedName>
</protein>
<sequence>MLVEDIDVVGAQVPQEACLCDGADVFRSAVEGAAEAAHVGQVVAELGGQDNLVAEVLDRPPEQLLAGIAAQPVQFGGVAVSDAELESAADGGDPAIGVGRTVSHGHAHRAMAQR</sequence>
<comment type="caution">
    <text evidence="2">The sequence shown here is derived from an EMBL/GenBank/DDBJ whole genome shotgun (WGS) entry which is preliminary data.</text>
</comment>
<gene>
    <name evidence="2" type="ORF">GCM10017771_94520</name>
</gene>
<evidence type="ECO:0000256" key="1">
    <source>
        <dbReference type="SAM" id="MobiDB-lite"/>
    </source>
</evidence>
<feature type="compositionally biased region" description="Basic residues" evidence="1">
    <location>
        <begin position="103"/>
        <end position="114"/>
    </location>
</feature>
<evidence type="ECO:0000313" key="2">
    <source>
        <dbReference type="EMBL" id="GHE70597.1"/>
    </source>
</evidence>
<dbReference type="Proteomes" id="UP000603227">
    <property type="component" value="Unassembled WGS sequence"/>
</dbReference>
<proteinExistence type="predicted"/>
<keyword evidence="3" id="KW-1185">Reference proteome</keyword>
<accession>A0A918ZUF3</accession>
<dbReference type="AlphaFoldDB" id="A0A918ZUF3"/>
<dbReference type="EMBL" id="BNAT01000077">
    <property type="protein sequence ID" value="GHE70597.1"/>
    <property type="molecule type" value="Genomic_DNA"/>
</dbReference>
<name>A0A918ZUF3_9ACTN</name>
<evidence type="ECO:0000313" key="3">
    <source>
        <dbReference type="Proteomes" id="UP000603227"/>
    </source>
</evidence>
<reference evidence="2" key="1">
    <citation type="journal article" date="2014" name="Int. J. Syst. Evol. Microbiol.">
        <title>Complete genome sequence of Corynebacterium casei LMG S-19264T (=DSM 44701T), isolated from a smear-ripened cheese.</title>
        <authorList>
            <consortium name="US DOE Joint Genome Institute (JGI-PGF)"/>
            <person name="Walter F."/>
            <person name="Albersmeier A."/>
            <person name="Kalinowski J."/>
            <person name="Ruckert C."/>
        </authorList>
    </citation>
    <scope>NUCLEOTIDE SEQUENCE</scope>
    <source>
        <strain evidence="2">CGMCC 4.7403</strain>
    </source>
</reference>
<reference evidence="2" key="2">
    <citation type="submission" date="2020-09" db="EMBL/GenBank/DDBJ databases">
        <authorList>
            <person name="Sun Q."/>
            <person name="Zhou Y."/>
        </authorList>
    </citation>
    <scope>NUCLEOTIDE SEQUENCE</scope>
    <source>
        <strain evidence="2">CGMCC 4.7403</strain>
    </source>
</reference>
<organism evidence="2 3">
    <name type="scientific">Streptomyces capitiformicae</name>
    <dbReference type="NCBI Taxonomy" id="2014920"/>
    <lineage>
        <taxon>Bacteria</taxon>
        <taxon>Bacillati</taxon>
        <taxon>Actinomycetota</taxon>
        <taxon>Actinomycetes</taxon>
        <taxon>Kitasatosporales</taxon>
        <taxon>Streptomycetaceae</taxon>
        <taxon>Streptomyces</taxon>
    </lineage>
</organism>